<dbReference type="Gene3D" id="3.10.129.10">
    <property type="entry name" value="Hotdog Thioesterase"/>
    <property type="match status" value="1"/>
</dbReference>
<dbReference type="SUPFAM" id="SSF54637">
    <property type="entry name" value="Thioesterase/thiol ester dehydrase-isomerase"/>
    <property type="match status" value="1"/>
</dbReference>
<evidence type="ECO:0000313" key="3">
    <source>
        <dbReference type="EMBL" id="TQS44094.1"/>
    </source>
</evidence>
<accession>A0A545AS00</accession>
<dbReference type="Pfam" id="PF01575">
    <property type="entry name" value="MaoC_dehydratas"/>
    <property type="match status" value="1"/>
</dbReference>
<feature type="domain" description="MaoC-like" evidence="2">
    <location>
        <begin position="21"/>
        <end position="115"/>
    </location>
</feature>
<evidence type="ECO:0000256" key="1">
    <source>
        <dbReference type="ARBA" id="ARBA00005254"/>
    </source>
</evidence>
<dbReference type="InterPro" id="IPR002539">
    <property type="entry name" value="MaoC-like_dom"/>
</dbReference>
<reference evidence="3 4" key="1">
    <citation type="submission" date="2019-07" db="EMBL/GenBank/DDBJ databases">
        <title>Cryptosporangium phraense sp. nov., isolated from plant litter.</title>
        <authorList>
            <person name="Suriyachadkun C."/>
        </authorList>
    </citation>
    <scope>NUCLEOTIDE SEQUENCE [LARGE SCALE GENOMIC DNA]</scope>
    <source>
        <strain evidence="3 4">A-T 5661</strain>
    </source>
</reference>
<organism evidence="3 4">
    <name type="scientific">Cryptosporangium phraense</name>
    <dbReference type="NCBI Taxonomy" id="2593070"/>
    <lineage>
        <taxon>Bacteria</taxon>
        <taxon>Bacillati</taxon>
        <taxon>Actinomycetota</taxon>
        <taxon>Actinomycetes</taxon>
        <taxon>Cryptosporangiales</taxon>
        <taxon>Cryptosporangiaceae</taxon>
        <taxon>Cryptosporangium</taxon>
    </lineage>
</organism>
<dbReference type="AlphaFoldDB" id="A0A545AS00"/>
<evidence type="ECO:0000259" key="2">
    <source>
        <dbReference type="Pfam" id="PF01575"/>
    </source>
</evidence>
<dbReference type="RefSeq" id="WP_142705584.1">
    <property type="nucleotide sequence ID" value="NZ_VIRS01000010.1"/>
</dbReference>
<dbReference type="EMBL" id="VIRS01000010">
    <property type="protein sequence ID" value="TQS44094.1"/>
    <property type="molecule type" value="Genomic_DNA"/>
</dbReference>
<dbReference type="Proteomes" id="UP000317982">
    <property type="component" value="Unassembled WGS sequence"/>
</dbReference>
<evidence type="ECO:0000313" key="4">
    <source>
        <dbReference type="Proteomes" id="UP000317982"/>
    </source>
</evidence>
<comment type="caution">
    <text evidence="3">The sequence shown here is derived from an EMBL/GenBank/DDBJ whole genome shotgun (WGS) entry which is preliminary data.</text>
</comment>
<dbReference type="OrthoDB" id="9797938at2"/>
<proteinExistence type="inferred from homology"/>
<comment type="similarity">
    <text evidence="1">Belongs to the enoyl-CoA hydratase/isomerase family.</text>
</comment>
<gene>
    <name evidence="3" type="ORF">FL583_16760</name>
</gene>
<name>A0A545AS00_9ACTN</name>
<protein>
    <submittedName>
        <fullName evidence="3">Dehydratase</fullName>
    </submittedName>
</protein>
<sequence length="159" mass="17516">MSSSAPGPTRPDGLWLNDLSVGQTFRSDDYSLTESEIVEFASRYDPQLFHVDPERARDTFFGGLASSGWLTAAVTMRLFTESVPLACGVIGSTITLAWPTATRPGDRLRAESRIDEITPSSSRPDRAAVLFSYRTLTADDEIRQQTSGRVLSWNRPTDA</sequence>
<dbReference type="InParanoid" id="A0A545AS00"/>
<keyword evidence="4" id="KW-1185">Reference proteome</keyword>
<dbReference type="InterPro" id="IPR029069">
    <property type="entry name" value="HotDog_dom_sf"/>
</dbReference>